<name>A0A1F5Z6J7_9BACT</name>
<sequence length="176" mass="18835">MSEFLAALLALISSYMLPAQPDSVPPVNKDQYIKRGSAVSQLAKSLNPDNDENESLSGNSSQNFSFQENLDLENRGNNLGFRRLFGLLGVTGVTQNQQISSEDQSGPTGITEETGPTSPAGQFSHTGPTGPDTDRVPAQNINSRITIPNDLPGVVLPHSRALEEFSGEFPKPPGLE</sequence>
<reference evidence="2 3" key="1">
    <citation type="journal article" date="2016" name="Nat. Commun.">
        <title>Thousands of microbial genomes shed light on interconnected biogeochemical processes in an aquifer system.</title>
        <authorList>
            <person name="Anantharaman K."/>
            <person name="Brown C.T."/>
            <person name="Hug L.A."/>
            <person name="Sharon I."/>
            <person name="Castelle C.J."/>
            <person name="Probst A.J."/>
            <person name="Thomas B.C."/>
            <person name="Singh A."/>
            <person name="Wilkins M.J."/>
            <person name="Karaoz U."/>
            <person name="Brodie E.L."/>
            <person name="Williams K.H."/>
            <person name="Hubbard S.S."/>
            <person name="Banfield J.F."/>
        </authorList>
    </citation>
    <scope>NUCLEOTIDE SEQUENCE [LARGE SCALE GENOMIC DNA]</scope>
</reference>
<feature type="compositionally biased region" description="Low complexity" evidence="1">
    <location>
        <begin position="105"/>
        <end position="119"/>
    </location>
</feature>
<protein>
    <submittedName>
        <fullName evidence="2">Uncharacterized protein</fullName>
    </submittedName>
</protein>
<comment type="caution">
    <text evidence="2">The sequence shown here is derived from an EMBL/GenBank/DDBJ whole genome shotgun (WGS) entry which is preliminary data.</text>
</comment>
<accession>A0A1F5Z6J7</accession>
<dbReference type="Proteomes" id="UP000177354">
    <property type="component" value="Unassembled WGS sequence"/>
</dbReference>
<dbReference type="EMBL" id="MFJF01000005">
    <property type="protein sequence ID" value="OGG08013.1"/>
    <property type="molecule type" value="Genomic_DNA"/>
</dbReference>
<dbReference type="AlphaFoldDB" id="A0A1F5Z6J7"/>
<gene>
    <name evidence="2" type="ORF">A2777_01330</name>
</gene>
<evidence type="ECO:0000313" key="3">
    <source>
        <dbReference type="Proteomes" id="UP000177354"/>
    </source>
</evidence>
<evidence type="ECO:0000256" key="1">
    <source>
        <dbReference type="SAM" id="MobiDB-lite"/>
    </source>
</evidence>
<proteinExistence type="predicted"/>
<feature type="region of interest" description="Disordered" evidence="1">
    <location>
        <begin position="41"/>
        <end position="62"/>
    </location>
</feature>
<organism evidence="2 3">
    <name type="scientific">Candidatus Gottesmanbacteria bacterium RIFCSPHIGHO2_01_FULL_40_15</name>
    <dbReference type="NCBI Taxonomy" id="1798376"/>
    <lineage>
        <taxon>Bacteria</taxon>
        <taxon>Candidatus Gottesmaniibacteriota</taxon>
    </lineage>
</organism>
<feature type="region of interest" description="Disordered" evidence="1">
    <location>
        <begin position="96"/>
        <end position="142"/>
    </location>
</feature>
<evidence type="ECO:0000313" key="2">
    <source>
        <dbReference type="EMBL" id="OGG08013.1"/>
    </source>
</evidence>